<name>A0A3N9P704_9BACL</name>
<protein>
    <submittedName>
        <fullName evidence="3">HIT family protein</fullName>
    </submittedName>
</protein>
<dbReference type="InterPro" id="IPR011146">
    <property type="entry name" value="HIT-like"/>
</dbReference>
<feature type="domain" description="HIT" evidence="2">
    <location>
        <begin position="15"/>
        <end position="119"/>
    </location>
</feature>
<organism evidence="3 4">
    <name type="scientific">Paenibacillus rhizophilus</name>
    <dbReference type="NCBI Taxonomy" id="1850366"/>
    <lineage>
        <taxon>Bacteria</taxon>
        <taxon>Bacillati</taxon>
        <taxon>Bacillota</taxon>
        <taxon>Bacilli</taxon>
        <taxon>Bacillales</taxon>
        <taxon>Paenibacillaceae</taxon>
        <taxon>Paenibacillus</taxon>
    </lineage>
</organism>
<dbReference type="PANTHER" id="PTHR42997">
    <property type="entry name" value="HIT FAMILY HYDROLASE"/>
    <property type="match status" value="1"/>
</dbReference>
<dbReference type="InterPro" id="IPR036265">
    <property type="entry name" value="HIT-like_sf"/>
</dbReference>
<accession>A0A3N9P704</accession>
<reference evidence="3 4" key="1">
    <citation type="submission" date="2018-11" db="EMBL/GenBank/DDBJ databases">
        <title>Genome sequence of strain 7197.</title>
        <authorList>
            <person name="Gao J."/>
            <person name="Sun J."/>
        </authorList>
    </citation>
    <scope>NUCLEOTIDE SEQUENCE [LARGE SCALE GENOMIC DNA]</scope>
    <source>
        <strain evidence="3 4">7197</strain>
    </source>
</reference>
<evidence type="ECO:0000313" key="3">
    <source>
        <dbReference type="EMBL" id="RQW11220.1"/>
    </source>
</evidence>
<dbReference type="OrthoDB" id="9784774at2"/>
<dbReference type="PANTHER" id="PTHR42997:SF1">
    <property type="entry name" value="AP-4-A PHOSPHORYLASE"/>
    <property type="match status" value="1"/>
</dbReference>
<dbReference type="Pfam" id="PF01230">
    <property type="entry name" value="HIT"/>
    <property type="match status" value="1"/>
</dbReference>
<dbReference type="Proteomes" id="UP000282529">
    <property type="component" value="Unassembled WGS sequence"/>
</dbReference>
<gene>
    <name evidence="3" type="ORF">EH198_12920</name>
</gene>
<keyword evidence="4" id="KW-1185">Reference proteome</keyword>
<dbReference type="RefSeq" id="WP_124695950.1">
    <property type="nucleotide sequence ID" value="NZ_JBHUFE010000031.1"/>
</dbReference>
<dbReference type="EMBL" id="RQPI01000006">
    <property type="protein sequence ID" value="RQW11220.1"/>
    <property type="molecule type" value="Genomic_DNA"/>
</dbReference>
<dbReference type="AlphaFoldDB" id="A0A3N9P704"/>
<proteinExistence type="predicted"/>
<dbReference type="SUPFAM" id="SSF54197">
    <property type="entry name" value="HIT-like"/>
    <property type="match status" value="1"/>
</dbReference>
<dbReference type="PROSITE" id="PS51084">
    <property type="entry name" value="HIT_2"/>
    <property type="match status" value="1"/>
</dbReference>
<evidence type="ECO:0000256" key="1">
    <source>
        <dbReference type="PROSITE-ProRule" id="PRU00464"/>
    </source>
</evidence>
<comment type="caution">
    <text evidence="3">The sequence shown here is derived from an EMBL/GenBank/DDBJ whole genome shotgun (WGS) entry which is preliminary data.</text>
</comment>
<dbReference type="InterPro" id="IPR052908">
    <property type="entry name" value="AP-4-A_phosphorylase"/>
</dbReference>
<evidence type="ECO:0000259" key="2">
    <source>
        <dbReference type="PROSITE" id="PS51084"/>
    </source>
</evidence>
<sequence>MPNKADNGSIDDPECFYCSKNHKLEGLMIEAAKLRVSTLYLNKDQTHQGRCIVAYNRHVRELFHLDPTDLQLFMEDVSQAARTLHEAFQPDKMNYGIYGDLVSHLHVHLVPKYKESAEWGEAFLNAPPSKKMLDPLGYQETIKLIQAKLLR</sequence>
<dbReference type="GO" id="GO:0003824">
    <property type="term" value="F:catalytic activity"/>
    <property type="evidence" value="ECO:0007669"/>
    <property type="project" value="InterPro"/>
</dbReference>
<evidence type="ECO:0000313" key="4">
    <source>
        <dbReference type="Proteomes" id="UP000282529"/>
    </source>
</evidence>
<feature type="short sequence motif" description="Histidine triad motif" evidence="1">
    <location>
        <begin position="104"/>
        <end position="108"/>
    </location>
</feature>
<dbReference type="Gene3D" id="3.30.428.10">
    <property type="entry name" value="HIT-like"/>
    <property type="match status" value="1"/>
</dbReference>